<evidence type="ECO:0000313" key="1">
    <source>
        <dbReference type="EMBL" id="PZP44632.1"/>
    </source>
</evidence>
<comment type="caution">
    <text evidence="1">The sequence shown here is derived from an EMBL/GenBank/DDBJ whole genome shotgun (WGS) entry which is preliminary data.</text>
</comment>
<name>A0A2W5GN45_9HYPH</name>
<organism evidence="1 2">
    <name type="scientific">Agrobacterium fabrum</name>
    <dbReference type="NCBI Taxonomy" id="1176649"/>
    <lineage>
        <taxon>Bacteria</taxon>
        <taxon>Pseudomonadati</taxon>
        <taxon>Pseudomonadota</taxon>
        <taxon>Alphaproteobacteria</taxon>
        <taxon>Hyphomicrobiales</taxon>
        <taxon>Rhizobiaceae</taxon>
        <taxon>Rhizobium/Agrobacterium group</taxon>
        <taxon>Agrobacterium</taxon>
        <taxon>Agrobacterium tumefaciens complex</taxon>
    </lineage>
</organism>
<proteinExistence type="predicted"/>
<dbReference type="AlphaFoldDB" id="A0A2W5GN45"/>
<reference evidence="1 2" key="1">
    <citation type="submission" date="2017-08" db="EMBL/GenBank/DDBJ databases">
        <title>Infants hospitalized years apart are colonized by the same room-sourced microbial strains.</title>
        <authorList>
            <person name="Brooks B."/>
            <person name="Olm M.R."/>
            <person name="Firek B.A."/>
            <person name="Baker R."/>
            <person name="Thomas B.C."/>
            <person name="Morowitz M.J."/>
            <person name="Banfield J.F."/>
        </authorList>
    </citation>
    <scope>NUCLEOTIDE SEQUENCE [LARGE SCALE GENOMIC DNA]</scope>
    <source>
        <strain evidence="1">S2_009_000_R2_73</strain>
    </source>
</reference>
<protein>
    <recommendedName>
        <fullName evidence="3">Phage tail assembly protein</fullName>
    </recommendedName>
</protein>
<dbReference type="EMBL" id="QFOL01000355">
    <property type="protein sequence ID" value="PZP44632.1"/>
    <property type="molecule type" value="Genomic_DNA"/>
</dbReference>
<evidence type="ECO:0000313" key="2">
    <source>
        <dbReference type="Proteomes" id="UP000249769"/>
    </source>
</evidence>
<dbReference type="Proteomes" id="UP000249769">
    <property type="component" value="Unassembled WGS sequence"/>
</dbReference>
<gene>
    <name evidence="1" type="ORF">DI595_19840</name>
</gene>
<evidence type="ECO:0008006" key="3">
    <source>
        <dbReference type="Google" id="ProtNLM"/>
    </source>
</evidence>
<accession>A0A2W5GN45</accession>
<sequence length="171" mass="18681">MTDEILKARVAVPQSKNDPDAVRFEEIPLPPRDMWEGMGVAAPVNKAVSPAAAEPAVSKRPRKALRFTAGEFSKIVPLQFPFEDDELGAVAQITVRRLTVGEVGELIDQRTGGEEDNFDIYASMTGMPAEVLRGLMDVDGEEVTRVCFDFLPPMFRAETSDPSSLPTNGET</sequence>